<evidence type="ECO:0000313" key="2">
    <source>
        <dbReference type="EMBL" id="MDQ8937241.1"/>
    </source>
</evidence>
<keyword evidence="1" id="KW-0812">Transmembrane</keyword>
<gene>
    <name evidence="2" type="ORF">RFH47_16125</name>
</gene>
<name>A0AAW8JDR9_9GAMM</name>
<feature type="transmembrane region" description="Helical" evidence="1">
    <location>
        <begin position="77"/>
        <end position="101"/>
    </location>
</feature>
<dbReference type="Proteomes" id="UP001243844">
    <property type="component" value="Unassembled WGS sequence"/>
</dbReference>
<feature type="transmembrane region" description="Helical" evidence="1">
    <location>
        <begin position="20"/>
        <end position="44"/>
    </location>
</feature>
<evidence type="ECO:0008006" key="4">
    <source>
        <dbReference type="Google" id="ProtNLM"/>
    </source>
</evidence>
<sequence length="118" mass="13378">MYESKNMPLISFSAFLKRMFVHLGYAFILTVITLFIGVVGHLTFDSEIHWHDATLNSAFIANGIGPYFVPESLSGKIFFAFYGVFTSLVFMTTMGLILAPIAHRILHKFHMDEPDEID</sequence>
<proteinExistence type="predicted"/>
<keyword evidence="1" id="KW-1133">Transmembrane helix</keyword>
<organism evidence="2 3">
    <name type="scientific">Acinetobacter rudis</name>
    <dbReference type="NCBI Taxonomy" id="632955"/>
    <lineage>
        <taxon>Bacteria</taxon>
        <taxon>Pseudomonadati</taxon>
        <taxon>Pseudomonadota</taxon>
        <taxon>Gammaproteobacteria</taxon>
        <taxon>Moraxellales</taxon>
        <taxon>Moraxellaceae</taxon>
        <taxon>Acinetobacter</taxon>
    </lineage>
</organism>
<keyword evidence="1" id="KW-0472">Membrane</keyword>
<dbReference type="EMBL" id="JAVIDL010000061">
    <property type="protein sequence ID" value="MDQ8937241.1"/>
    <property type="molecule type" value="Genomic_DNA"/>
</dbReference>
<protein>
    <recommendedName>
        <fullName evidence="4">Two pore domain potassium channel family protein</fullName>
    </recommendedName>
</protein>
<reference evidence="2" key="1">
    <citation type="submission" date="2023-08" db="EMBL/GenBank/DDBJ databases">
        <title>Emergence of clinically-relevant ST2 carbapenem-resistant Acinetobacter baumannii strains in hospital sewages in Zhejiang, East of China.</title>
        <authorList>
            <person name="Kaichao C."/>
            <person name="Zhang R."/>
        </authorList>
    </citation>
    <scope>NUCLEOTIDE SEQUENCE</scope>
    <source>
        <strain evidence="2">M-RB-37</strain>
    </source>
</reference>
<evidence type="ECO:0000313" key="3">
    <source>
        <dbReference type="Proteomes" id="UP001243844"/>
    </source>
</evidence>
<dbReference type="AlphaFoldDB" id="A0AAW8JDR9"/>
<evidence type="ECO:0000256" key="1">
    <source>
        <dbReference type="SAM" id="Phobius"/>
    </source>
</evidence>
<comment type="caution">
    <text evidence="2">The sequence shown here is derived from an EMBL/GenBank/DDBJ whole genome shotgun (WGS) entry which is preliminary data.</text>
</comment>
<dbReference type="RefSeq" id="WP_308974583.1">
    <property type="nucleotide sequence ID" value="NZ_JAVIDL010000061.1"/>
</dbReference>
<accession>A0AAW8JDR9</accession>